<dbReference type="PRINTS" id="PR00633">
    <property type="entry name" value="RCCNDNSATION"/>
</dbReference>
<dbReference type="InterPro" id="IPR003961">
    <property type="entry name" value="FN3_dom"/>
</dbReference>
<dbReference type="Pfam" id="PF00041">
    <property type="entry name" value="fn3"/>
    <property type="match status" value="1"/>
</dbReference>
<accession>A0ABW9XKK0</accession>
<comment type="caution">
    <text evidence="4">The sequence shown here is derived from an EMBL/GenBank/DDBJ whole genome shotgun (WGS) entry which is preliminary data.</text>
</comment>
<keyword evidence="1" id="KW-0344">Guanine-nucleotide releasing factor</keyword>
<dbReference type="PROSITE" id="PS00626">
    <property type="entry name" value="RCC1_2"/>
    <property type="match status" value="4"/>
</dbReference>
<dbReference type="RefSeq" id="WP_161741297.1">
    <property type="nucleotide sequence ID" value="NZ_JAAAMV010000001.1"/>
</dbReference>
<dbReference type="InterPro" id="IPR009091">
    <property type="entry name" value="RCC1/BLIP-II"/>
</dbReference>
<dbReference type="PROSITE" id="PS50853">
    <property type="entry name" value="FN3"/>
    <property type="match status" value="1"/>
</dbReference>
<dbReference type="InterPro" id="IPR051553">
    <property type="entry name" value="Ran_GTPase-activating"/>
</dbReference>
<gene>
    <name evidence="4" type="ORF">GT019_03725</name>
</gene>
<dbReference type="Gene3D" id="2.60.40.10">
    <property type="entry name" value="Immunoglobulins"/>
    <property type="match status" value="1"/>
</dbReference>
<evidence type="ECO:0000256" key="1">
    <source>
        <dbReference type="ARBA" id="ARBA00022658"/>
    </source>
</evidence>
<evidence type="ECO:0000313" key="4">
    <source>
        <dbReference type="EMBL" id="NBD22977.1"/>
    </source>
</evidence>
<keyword evidence="2" id="KW-0677">Repeat</keyword>
<dbReference type="PANTHER" id="PTHR45982">
    <property type="entry name" value="REGULATOR OF CHROMOSOME CONDENSATION"/>
    <property type="match status" value="1"/>
</dbReference>
<proteinExistence type="predicted"/>
<dbReference type="InterPro" id="IPR058923">
    <property type="entry name" value="RCC1-like_dom"/>
</dbReference>
<name>A0ABW9XKK0_9BACL</name>
<dbReference type="Pfam" id="PF00415">
    <property type="entry name" value="RCC1"/>
    <property type="match status" value="3"/>
</dbReference>
<evidence type="ECO:0000256" key="2">
    <source>
        <dbReference type="ARBA" id="ARBA00022737"/>
    </source>
</evidence>
<evidence type="ECO:0000313" key="5">
    <source>
        <dbReference type="Proteomes" id="UP000665561"/>
    </source>
</evidence>
<keyword evidence="5" id="KW-1185">Reference proteome</keyword>
<dbReference type="CDD" id="cd00063">
    <property type="entry name" value="FN3"/>
    <property type="match status" value="1"/>
</dbReference>
<dbReference type="Proteomes" id="UP000665561">
    <property type="component" value="Unassembled WGS sequence"/>
</dbReference>
<dbReference type="InterPro" id="IPR036116">
    <property type="entry name" value="FN3_sf"/>
</dbReference>
<evidence type="ECO:0000259" key="3">
    <source>
        <dbReference type="PROSITE" id="PS50853"/>
    </source>
</evidence>
<dbReference type="SUPFAM" id="SSF49265">
    <property type="entry name" value="Fibronectin type III"/>
    <property type="match status" value="1"/>
</dbReference>
<dbReference type="Pfam" id="PF25390">
    <property type="entry name" value="WD40_RLD"/>
    <property type="match status" value="1"/>
</dbReference>
<dbReference type="PANTHER" id="PTHR45982:SF1">
    <property type="entry name" value="REGULATOR OF CHROMOSOME CONDENSATION"/>
    <property type="match status" value="1"/>
</dbReference>
<sequence>MRGWLMLLVCVMLLPIWLLPFHTADAKAASAASTEDPNAGVTMAASGGGHTLALKKEGTVWAWGNNAYGQLGYGSSSEGSKMPVQVQGLDSVIAISAGSEHSLALKSDGTVWAWGSNASGQLGDGSTMFKSSSPVQVANLSSAVAIAAGIDHNLAVLSDGTVWAWGANAFGSLGDGSRIDRNAPVQVQGLGSVTDVAAGNRHSMALTSDGTVWAWGNNGGGELGDGTATDRYTPVQVKDLGSVIDIAAGSSNGFSHSMALKSDGTVWAWGNNYAGKLGDGTTTGSSTPIQVTHLDSVTAIAAGGDHSMALKSDGTVWAWGENHFGQLGNGSSTNRSSPVQVTRLDSVSAIAAGASSLAVRTDGTVWGWGLNGNGQLGDGTTTAQYTPVQVQGAWLAVPMAPQWPQGDALTVTDVTSTGVRLNWKPAIDQTGVDKYLVYRTAFELLATLNGDANSYEVKGLSPESTYTLSVVAVDADGNQSEKKELTFTTAPVAAPGIFRLSDSKTYSDGWTTYEYALYYGYVSSPGQVLSGSWTPPEGYHGLITVSMISPDGENVDLSLQTVDKEYRSPRPTSQLPDGTEYSRAGVPVGSTAVWQVKGHTEHDYSPDQKVFLYVSIAYDNH</sequence>
<dbReference type="InterPro" id="IPR000408">
    <property type="entry name" value="Reg_chr_condens"/>
</dbReference>
<dbReference type="Gene3D" id="2.130.10.30">
    <property type="entry name" value="Regulator of chromosome condensation 1/beta-lactamase-inhibitor protein II"/>
    <property type="match status" value="2"/>
</dbReference>
<dbReference type="EMBL" id="JAAAMV010000001">
    <property type="protein sequence ID" value="NBD22977.1"/>
    <property type="molecule type" value="Genomic_DNA"/>
</dbReference>
<dbReference type="InterPro" id="IPR013783">
    <property type="entry name" value="Ig-like_fold"/>
</dbReference>
<organism evidence="4 5">
    <name type="scientific">Paenibacillus glycinis</name>
    <dbReference type="NCBI Taxonomy" id="2697035"/>
    <lineage>
        <taxon>Bacteria</taxon>
        <taxon>Bacillati</taxon>
        <taxon>Bacillota</taxon>
        <taxon>Bacilli</taxon>
        <taxon>Bacillales</taxon>
        <taxon>Paenibacillaceae</taxon>
        <taxon>Paenibacillus</taxon>
    </lineage>
</organism>
<protein>
    <recommendedName>
        <fullName evidence="3">Fibronectin type-III domain-containing protein</fullName>
    </recommendedName>
</protein>
<dbReference type="SUPFAM" id="SSF50985">
    <property type="entry name" value="RCC1/BLIP-II"/>
    <property type="match status" value="2"/>
</dbReference>
<dbReference type="SMART" id="SM00060">
    <property type="entry name" value="FN3"/>
    <property type="match status" value="1"/>
</dbReference>
<reference evidence="4 5" key="1">
    <citation type="submission" date="2020-01" db="EMBL/GenBank/DDBJ databases">
        <title>Paenibacillus soybeanensis sp. nov. isolated from the nodules of soybean (Glycine max(L.) Merr).</title>
        <authorList>
            <person name="Wang H."/>
        </authorList>
    </citation>
    <scope>NUCLEOTIDE SEQUENCE [LARGE SCALE GENOMIC DNA]</scope>
    <source>
        <strain evidence="4 5">T1</strain>
    </source>
</reference>
<feature type="domain" description="Fibronectin type-III" evidence="3">
    <location>
        <begin position="400"/>
        <end position="492"/>
    </location>
</feature>
<dbReference type="PROSITE" id="PS50012">
    <property type="entry name" value="RCC1_3"/>
    <property type="match status" value="7"/>
</dbReference>